<proteinExistence type="predicted"/>
<protein>
    <submittedName>
        <fullName evidence="2">Uncharacterized protein</fullName>
    </submittedName>
</protein>
<sequence>MDAETQTGTGTHTSTSTSTSTSTTTTTTTTTEDEDEGRKTKDGERKTKDERRMVLRVCAGPCAGHDSPGRYAEAIFLSLSGTSSARNASESAVPSANSPAYPSRCASAPETHVAGDFPSTSTLASTV</sequence>
<dbReference type="Proteomes" id="UP000238348">
    <property type="component" value="Chromosome"/>
</dbReference>
<organism evidence="2 3">
    <name type="scientific">Sorangium cellulosum</name>
    <name type="common">Polyangium cellulosum</name>
    <dbReference type="NCBI Taxonomy" id="56"/>
    <lineage>
        <taxon>Bacteria</taxon>
        <taxon>Pseudomonadati</taxon>
        <taxon>Myxococcota</taxon>
        <taxon>Polyangia</taxon>
        <taxon>Polyangiales</taxon>
        <taxon>Polyangiaceae</taxon>
        <taxon>Sorangium</taxon>
    </lineage>
</organism>
<feature type="compositionally biased region" description="Polar residues" evidence="1">
    <location>
        <begin position="82"/>
        <end position="100"/>
    </location>
</feature>
<evidence type="ECO:0000313" key="3">
    <source>
        <dbReference type="Proteomes" id="UP000238348"/>
    </source>
</evidence>
<accession>A0A2L0EKK7</accession>
<evidence type="ECO:0000256" key="1">
    <source>
        <dbReference type="SAM" id="MobiDB-lite"/>
    </source>
</evidence>
<feature type="region of interest" description="Disordered" evidence="1">
    <location>
        <begin position="82"/>
        <end position="104"/>
    </location>
</feature>
<dbReference type="EMBL" id="CP012673">
    <property type="protein sequence ID" value="AUX39824.1"/>
    <property type="molecule type" value="Genomic_DNA"/>
</dbReference>
<name>A0A2L0EKK7_SORCE</name>
<evidence type="ECO:0000313" key="2">
    <source>
        <dbReference type="EMBL" id="AUX39824.1"/>
    </source>
</evidence>
<feature type="region of interest" description="Disordered" evidence="1">
    <location>
        <begin position="1"/>
        <end position="52"/>
    </location>
</feature>
<feature type="compositionally biased region" description="Low complexity" evidence="1">
    <location>
        <begin position="1"/>
        <end position="30"/>
    </location>
</feature>
<dbReference type="AlphaFoldDB" id="A0A2L0EKK7"/>
<gene>
    <name evidence="2" type="ORF">SOCE26_012190</name>
</gene>
<feature type="compositionally biased region" description="Basic and acidic residues" evidence="1">
    <location>
        <begin position="36"/>
        <end position="52"/>
    </location>
</feature>
<reference evidence="2 3" key="1">
    <citation type="submission" date="2015-09" db="EMBL/GenBank/DDBJ databases">
        <title>Sorangium comparison.</title>
        <authorList>
            <person name="Zaburannyi N."/>
            <person name="Bunk B."/>
            <person name="Overmann J."/>
            <person name="Mueller R."/>
        </authorList>
    </citation>
    <scope>NUCLEOTIDE SEQUENCE [LARGE SCALE GENOMIC DNA]</scope>
    <source>
        <strain evidence="2 3">So ce26</strain>
    </source>
</reference>